<dbReference type="EMBL" id="BK014849">
    <property type="protein sequence ID" value="DAD78702.1"/>
    <property type="molecule type" value="Genomic_DNA"/>
</dbReference>
<organism evidence="1">
    <name type="scientific">Siphoviridae sp. ctB3v5</name>
    <dbReference type="NCBI Taxonomy" id="2826186"/>
    <lineage>
        <taxon>Viruses</taxon>
        <taxon>Duplodnaviria</taxon>
        <taxon>Heunggongvirae</taxon>
        <taxon>Uroviricota</taxon>
        <taxon>Caudoviricetes</taxon>
    </lineage>
</organism>
<reference evidence="1" key="1">
    <citation type="journal article" date="2021" name="Proc. Natl. Acad. Sci. U.S.A.">
        <title>A Catalog of Tens of Thousands of Viruses from Human Metagenomes Reveals Hidden Associations with Chronic Diseases.</title>
        <authorList>
            <person name="Tisza M.J."/>
            <person name="Buck C.B."/>
        </authorList>
    </citation>
    <scope>NUCLEOTIDE SEQUENCE</scope>
    <source>
        <strain evidence="1">CtB3v5</strain>
    </source>
</reference>
<proteinExistence type="predicted"/>
<accession>A0A8S5M8Y4</accession>
<evidence type="ECO:0000313" key="1">
    <source>
        <dbReference type="EMBL" id="DAD78702.1"/>
    </source>
</evidence>
<name>A0A8S5M8Y4_9CAUD</name>
<sequence>MKTSVADLTQFKNTVLKKEKQEMINSFYMLSDEDKKDVIDHIDEYSKDEIEAKLSIICVRNRVSFEEENKPNNPTTYSFNDIDNKENTVPAWVKSVMATKSSMTN</sequence>
<protein>
    <submittedName>
        <fullName evidence="1">Uncharacterized protein</fullName>
    </submittedName>
</protein>